<evidence type="ECO:0000313" key="3">
    <source>
        <dbReference type="Proteomes" id="UP001064489"/>
    </source>
</evidence>
<dbReference type="EMBL" id="JAJSOW010000003">
    <property type="protein sequence ID" value="KAI9194337.1"/>
    <property type="molecule type" value="Genomic_DNA"/>
</dbReference>
<dbReference type="AlphaFoldDB" id="A0AAD5P119"/>
<dbReference type="Proteomes" id="UP001064489">
    <property type="component" value="Chromosome 1"/>
</dbReference>
<gene>
    <name evidence="2" type="ORF">LWI28_005181</name>
</gene>
<protein>
    <submittedName>
        <fullName evidence="2">Uncharacterized protein</fullName>
    </submittedName>
</protein>
<feature type="region of interest" description="Disordered" evidence="1">
    <location>
        <begin position="75"/>
        <end position="101"/>
    </location>
</feature>
<name>A0AAD5P119_ACENE</name>
<accession>A0AAD5P119</accession>
<reference evidence="2" key="1">
    <citation type="journal article" date="2022" name="Plant J.">
        <title>Strategies of tolerance reflected in two North American maple genomes.</title>
        <authorList>
            <person name="McEvoy S.L."/>
            <person name="Sezen U.U."/>
            <person name="Trouern-Trend A."/>
            <person name="McMahon S.M."/>
            <person name="Schaberg P.G."/>
            <person name="Yang J."/>
            <person name="Wegrzyn J.L."/>
            <person name="Swenson N.G."/>
        </authorList>
    </citation>
    <scope>NUCLEOTIDE SEQUENCE</scope>
    <source>
        <strain evidence="2">91603</strain>
    </source>
</reference>
<organism evidence="2 3">
    <name type="scientific">Acer negundo</name>
    <name type="common">Box elder</name>
    <dbReference type="NCBI Taxonomy" id="4023"/>
    <lineage>
        <taxon>Eukaryota</taxon>
        <taxon>Viridiplantae</taxon>
        <taxon>Streptophyta</taxon>
        <taxon>Embryophyta</taxon>
        <taxon>Tracheophyta</taxon>
        <taxon>Spermatophyta</taxon>
        <taxon>Magnoliopsida</taxon>
        <taxon>eudicotyledons</taxon>
        <taxon>Gunneridae</taxon>
        <taxon>Pentapetalae</taxon>
        <taxon>rosids</taxon>
        <taxon>malvids</taxon>
        <taxon>Sapindales</taxon>
        <taxon>Sapindaceae</taxon>
        <taxon>Hippocastanoideae</taxon>
        <taxon>Acereae</taxon>
        <taxon>Acer</taxon>
    </lineage>
</organism>
<evidence type="ECO:0000256" key="1">
    <source>
        <dbReference type="SAM" id="MobiDB-lite"/>
    </source>
</evidence>
<sequence length="214" mass="24732">MVGPRTEDGEQPQYGKFSVDLDDERCFMCVLCVVEDLVESDYEREEEEIAADTCVDPIRGWDSLHFVDIPRPKNGVGFDNDEGSEDLNSLDGSDSDTEEGYARPISQFKKKMYHEFNPSRDMQDPKFVLGVAHQLRVDTSVDMSIWQYHRARKRAKKMIQGFVEKQYSKVRDYGAEIIRTNLGSTFSLKCYTREGKENPRFQRLYICLDALKKG</sequence>
<reference evidence="2" key="2">
    <citation type="submission" date="2023-02" db="EMBL/GenBank/DDBJ databases">
        <authorList>
            <person name="Swenson N.G."/>
            <person name="Wegrzyn J.L."/>
            <person name="Mcevoy S.L."/>
        </authorList>
    </citation>
    <scope>NUCLEOTIDE SEQUENCE</scope>
    <source>
        <strain evidence="2">91603</strain>
        <tissue evidence="2">Leaf</tissue>
    </source>
</reference>
<keyword evidence="3" id="KW-1185">Reference proteome</keyword>
<evidence type="ECO:0000313" key="2">
    <source>
        <dbReference type="EMBL" id="KAI9194337.1"/>
    </source>
</evidence>
<dbReference type="PANTHER" id="PTHR31973:SF187">
    <property type="entry name" value="MUTATOR TRANSPOSASE MUDRA PROTEIN"/>
    <property type="match status" value="1"/>
</dbReference>
<dbReference type="PANTHER" id="PTHR31973">
    <property type="entry name" value="POLYPROTEIN, PUTATIVE-RELATED"/>
    <property type="match status" value="1"/>
</dbReference>
<comment type="caution">
    <text evidence="2">The sequence shown here is derived from an EMBL/GenBank/DDBJ whole genome shotgun (WGS) entry which is preliminary data.</text>
</comment>
<proteinExistence type="predicted"/>